<name>C4GD51_9FIRM</name>
<dbReference type="EMBL" id="ACIP02000004">
    <property type="protein sequence ID" value="EEP27901.1"/>
    <property type="molecule type" value="Genomic_DNA"/>
</dbReference>
<evidence type="ECO:0000256" key="1">
    <source>
        <dbReference type="ARBA" id="ARBA00004196"/>
    </source>
</evidence>
<gene>
    <name evidence="4" type="ORF">GCWU000342_01896</name>
</gene>
<evidence type="ECO:0000313" key="4">
    <source>
        <dbReference type="EMBL" id="EEP27901.1"/>
    </source>
</evidence>
<sequence length="502" mass="52455">MKARFIQFWKKHRKLLVFLIIVLALVIAAIVRAQFGKKAADKEPKTETISRRTIVKSVTGSGKVTSVQSQDLTSDLLASPIKTVNVKVGDRVRAGQLIAQMDTSRLEASRDSLKEQIRSARQAQKETETQLAQQAAQAAQAKQSQLQGIEEKLEEVRSREDQAEKSLSQAQDKLKRDLETGSGADAATLAADRVRVEQSQAALTALQAQETALQAQLEALENAPSADLSSLGNAGSSVTESSISSLQNQLDQLQQQIDKGAIRASMDGLVTQVKAEAGKTYSGGTIARIEDDSSFQILATVAEADIPDVQAGMAVKVKTGATGEAELDGNVTAVAPAAGSSSSGTGLGGLGSIGGLDLGSLSGLGDLAGASSGSSSSGFTVTIALPAGNDRLRLGMNADVSIITSSAPDALSVPFESVQKAEDGSSFIEIVEHKKTGESGDKKQEEISVRRIAVTTGLEGTYYTQIVSDQVQEGMQVVVPETKSDNSVNQLLNSMGAGGGVN</sequence>
<dbReference type="GO" id="GO:0030313">
    <property type="term" value="C:cell envelope"/>
    <property type="evidence" value="ECO:0007669"/>
    <property type="project" value="UniProtKB-SubCell"/>
</dbReference>
<accession>C4GD51</accession>
<dbReference type="Gene3D" id="2.40.50.100">
    <property type="match status" value="1"/>
</dbReference>
<feature type="region of interest" description="Disordered" evidence="3">
    <location>
        <begin position="154"/>
        <end position="179"/>
    </location>
</feature>
<dbReference type="PANTHER" id="PTHR32347:SF23">
    <property type="entry name" value="BLL5650 PROTEIN"/>
    <property type="match status" value="1"/>
</dbReference>
<keyword evidence="2" id="KW-0175">Coiled coil</keyword>
<dbReference type="eggNOG" id="COG0845">
    <property type="taxonomic scope" value="Bacteria"/>
</dbReference>
<evidence type="ECO:0000256" key="3">
    <source>
        <dbReference type="SAM" id="MobiDB-lite"/>
    </source>
</evidence>
<dbReference type="RefSeq" id="WP_006906893.1">
    <property type="nucleotide sequence ID" value="NZ_GG665867.1"/>
</dbReference>
<feature type="compositionally biased region" description="Basic and acidic residues" evidence="3">
    <location>
        <begin position="154"/>
        <end position="164"/>
    </location>
</feature>
<dbReference type="HOGENOM" id="CLU_542778_0_0_9"/>
<protein>
    <submittedName>
        <fullName evidence="4">Auxiliary transport protein, membrane fusion protein (MFP) family protein</fullName>
    </submittedName>
</protein>
<evidence type="ECO:0000256" key="2">
    <source>
        <dbReference type="ARBA" id="ARBA00023054"/>
    </source>
</evidence>
<organism evidence="4 5">
    <name type="scientific">Shuttleworthella satelles DSM 14600</name>
    <dbReference type="NCBI Taxonomy" id="626523"/>
    <lineage>
        <taxon>Bacteria</taxon>
        <taxon>Bacillati</taxon>
        <taxon>Bacillota</taxon>
        <taxon>Clostridia</taxon>
        <taxon>Lachnospirales</taxon>
        <taxon>Lachnospiraceae</taxon>
        <taxon>Shuttleworthella</taxon>
    </lineage>
</organism>
<comment type="caution">
    <text evidence="4">The sequence shown here is derived from an EMBL/GenBank/DDBJ whole genome shotgun (WGS) entry which is preliminary data.</text>
</comment>
<dbReference type="Proteomes" id="UP000003494">
    <property type="component" value="Unassembled WGS sequence"/>
</dbReference>
<dbReference type="STRING" id="626523.GCWU000342_01896"/>
<dbReference type="Gene3D" id="2.40.30.170">
    <property type="match status" value="1"/>
</dbReference>
<dbReference type="PANTHER" id="PTHR32347">
    <property type="entry name" value="EFFLUX SYSTEM COMPONENT YKNX-RELATED"/>
    <property type="match status" value="1"/>
</dbReference>
<reference evidence="4" key="1">
    <citation type="submission" date="2009-04" db="EMBL/GenBank/DDBJ databases">
        <authorList>
            <person name="Weinstock G."/>
            <person name="Sodergren E."/>
            <person name="Clifton S."/>
            <person name="Fulton L."/>
            <person name="Fulton B."/>
            <person name="Courtney L."/>
            <person name="Fronick C."/>
            <person name="Harrison M."/>
            <person name="Strong C."/>
            <person name="Farmer C."/>
            <person name="Delahaunty K."/>
            <person name="Markovic C."/>
            <person name="Hall O."/>
            <person name="Minx P."/>
            <person name="Tomlinson C."/>
            <person name="Mitreva M."/>
            <person name="Nelson J."/>
            <person name="Hou S."/>
            <person name="Wollam A."/>
            <person name="Pepin K.H."/>
            <person name="Johnson M."/>
            <person name="Bhonagiri V."/>
            <person name="Nash W.E."/>
            <person name="Warren W."/>
            <person name="Chinwalla A."/>
            <person name="Mardis E.R."/>
            <person name="Wilson R.K."/>
        </authorList>
    </citation>
    <scope>NUCLEOTIDE SEQUENCE [LARGE SCALE GENOMIC DNA]</scope>
    <source>
        <strain evidence="4">DSM 14600</strain>
    </source>
</reference>
<evidence type="ECO:0000313" key="5">
    <source>
        <dbReference type="Proteomes" id="UP000003494"/>
    </source>
</evidence>
<keyword evidence="5" id="KW-1185">Reference proteome</keyword>
<dbReference type="InterPro" id="IPR050465">
    <property type="entry name" value="UPF0194_transport"/>
</dbReference>
<comment type="subcellular location">
    <subcellularLocation>
        <location evidence="1">Cell envelope</location>
    </subcellularLocation>
</comment>
<dbReference type="SUPFAM" id="SSF64518">
    <property type="entry name" value="Phase 1 flagellin"/>
    <property type="match status" value="1"/>
</dbReference>
<dbReference type="AlphaFoldDB" id="C4GD51"/>
<proteinExistence type="predicted"/>